<dbReference type="GO" id="GO:2000762">
    <property type="term" value="P:regulation of phenylpropanoid metabolic process"/>
    <property type="evidence" value="ECO:0007669"/>
    <property type="project" value="InterPro"/>
</dbReference>
<dbReference type="InterPro" id="IPR015915">
    <property type="entry name" value="Kelch-typ_b-propeller"/>
</dbReference>
<sequence>MAELIPGLPEEIAFECLMRLHYTTHRVASQVCKRWRLILQSKDFYYQRKQGGFTHKAACLIQAVLGQTGSNQTKSAGPLKYGVSIFDSVSGSWDRIDPVPVYPDGLPLFCKVTSSEGKLVLLGGWDPVKYEPLSQVFVYEFTTRQWKRGKEMPENRSFFAAGELNGQIIISGGHDENKNALKTAWVYDVTQDEWAELPQMSQERDECEGVVIGSEFWVVSGYRTDNQGGFEGSAESIEVGASKWNRVDDAWKVTQEQCPRSSLGVGKDGHLFSWAESVSEVKVGTCGVQLGERTFLSGSGYEGGPHGFFLVNGQNGKWEKLEVADEFCGFVQSASNTCATCSEHEQFLAGFLLLLKKTLGFPKLSVKS</sequence>
<gene>
    <name evidence="2" type="ORF">SADUNF_Sadunf16G0056400</name>
</gene>
<dbReference type="EMBL" id="JADGMS010000016">
    <property type="protein sequence ID" value="KAF9664806.1"/>
    <property type="molecule type" value="Genomic_DNA"/>
</dbReference>
<dbReference type="PROSITE" id="PS50181">
    <property type="entry name" value="FBOX"/>
    <property type="match status" value="1"/>
</dbReference>
<dbReference type="InterPro" id="IPR044595">
    <property type="entry name" value="KMD1-4"/>
</dbReference>
<dbReference type="Pfam" id="PF00646">
    <property type="entry name" value="F-box"/>
    <property type="match status" value="1"/>
</dbReference>
<accession>A0A835MKZ3</accession>
<dbReference type="PANTHER" id="PTHR46407:SF4">
    <property type="entry name" value="F-BOX DOMAIN-CONTAINING PROTEIN"/>
    <property type="match status" value="1"/>
</dbReference>
<reference evidence="2 3" key="1">
    <citation type="submission" date="2020-10" db="EMBL/GenBank/DDBJ databases">
        <title>Plant Genome Project.</title>
        <authorList>
            <person name="Zhang R.-G."/>
        </authorList>
    </citation>
    <scope>NUCLEOTIDE SEQUENCE [LARGE SCALE GENOMIC DNA]</scope>
    <source>
        <strain evidence="2">FAFU-HL-1</strain>
        <tissue evidence="2">Leaf</tissue>
    </source>
</reference>
<dbReference type="InterPro" id="IPR036047">
    <property type="entry name" value="F-box-like_dom_sf"/>
</dbReference>
<dbReference type="SMART" id="SM00612">
    <property type="entry name" value="Kelch"/>
    <property type="match status" value="2"/>
</dbReference>
<name>A0A835MKZ3_9ROSI</name>
<organism evidence="2 3">
    <name type="scientific">Salix dunnii</name>
    <dbReference type="NCBI Taxonomy" id="1413687"/>
    <lineage>
        <taxon>Eukaryota</taxon>
        <taxon>Viridiplantae</taxon>
        <taxon>Streptophyta</taxon>
        <taxon>Embryophyta</taxon>
        <taxon>Tracheophyta</taxon>
        <taxon>Spermatophyta</taxon>
        <taxon>Magnoliopsida</taxon>
        <taxon>eudicotyledons</taxon>
        <taxon>Gunneridae</taxon>
        <taxon>Pentapetalae</taxon>
        <taxon>rosids</taxon>
        <taxon>fabids</taxon>
        <taxon>Malpighiales</taxon>
        <taxon>Salicaceae</taxon>
        <taxon>Saliceae</taxon>
        <taxon>Salix</taxon>
    </lineage>
</organism>
<comment type="caution">
    <text evidence="2">The sequence shown here is derived from an EMBL/GenBank/DDBJ whole genome shotgun (WGS) entry which is preliminary data.</text>
</comment>
<dbReference type="PANTHER" id="PTHR46407">
    <property type="entry name" value="OS02G0208700 PROTEIN"/>
    <property type="match status" value="1"/>
</dbReference>
<feature type="domain" description="F-box" evidence="1">
    <location>
        <begin position="2"/>
        <end position="49"/>
    </location>
</feature>
<proteinExistence type="predicted"/>
<dbReference type="Gene3D" id="2.120.10.80">
    <property type="entry name" value="Kelch-type beta propeller"/>
    <property type="match status" value="1"/>
</dbReference>
<dbReference type="SUPFAM" id="SSF81383">
    <property type="entry name" value="F-box domain"/>
    <property type="match status" value="1"/>
</dbReference>
<dbReference type="SUPFAM" id="SSF117281">
    <property type="entry name" value="Kelch motif"/>
    <property type="match status" value="1"/>
</dbReference>
<evidence type="ECO:0000259" key="1">
    <source>
        <dbReference type="PROSITE" id="PS50181"/>
    </source>
</evidence>
<dbReference type="OrthoDB" id="191037at2759"/>
<evidence type="ECO:0000313" key="2">
    <source>
        <dbReference type="EMBL" id="KAF9664806.1"/>
    </source>
</evidence>
<dbReference type="CDD" id="cd22152">
    <property type="entry name" value="F-box_AtAFR-like"/>
    <property type="match status" value="1"/>
</dbReference>
<dbReference type="SMART" id="SM00256">
    <property type="entry name" value="FBOX"/>
    <property type="match status" value="1"/>
</dbReference>
<dbReference type="InterPro" id="IPR001810">
    <property type="entry name" value="F-box_dom"/>
</dbReference>
<dbReference type="Proteomes" id="UP000657918">
    <property type="component" value="Chromosome 16"/>
</dbReference>
<dbReference type="GO" id="GO:0080037">
    <property type="term" value="P:negative regulation of cytokinin-activated signaling pathway"/>
    <property type="evidence" value="ECO:0007669"/>
    <property type="project" value="InterPro"/>
</dbReference>
<dbReference type="InterPro" id="IPR006652">
    <property type="entry name" value="Kelch_1"/>
</dbReference>
<dbReference type="AlphaFoldDB" id="A0A835MKZ3"/>
<evidence type="ECO:0000313" key="3">
    <source>
        <dbReference type="Proteomes" id="UP000657918"/>
    </source>
</evidence>
<protein>
    <recommendedName>
        <fullName evidence="1">F-box domain-containing protein</fullName>
    </recommendedName>
</protein>
<dbReference type="Pfam" id="PF01344">
    <property type="entry name" value="Kelch_1"/>
    <property type="match status" value="2"/>
</dbReference>
<keyword evidence="3" id="KW-1185">Reference proteome</keyword>